<dbReference type="GO" id="GO:0016491">
    <property type="term" value="F:oxidoreductase activity"/>
    <property type="evidence" value="ECO:0007669"/>
    <property type="project" value="UniProtKB-ARBA"/>
</dbReference>
<dbReference type="Pfam" id="PF02754">
    <property type="entry name" value="CCG"/>
    <property type="match status" value="2"/>
</dbReference>
<dbReference type="InterPro" id="IPR004017">
    <property type="entry name" value="Cys_rich_dom"/>
</dbReference>
<dbReference type="GO" id="GO:0005829">
    <property type="term" value="C:cytosol"/>
    <property type="evidence" value="ECO:0007669"/>
    <property type="project" value="TreeGrafter"/>
</dbReference>
<evidence type="ECO:0000313" key="3">
    <source>
        <dbReference type="Proteomes" id="UP000316968"/>
    </source>
</evidence>
<dbReference type="EMBL" id="CP041217">
    <property type="protein sequence ID" value="QDH22524.1"/>
    <property type="molecule type" value="Genomic_DNA"/>
</dbReference>
<evidence type="ECO:0000259" key="1">
    <source>
        <dbReference type="Pfam" id="PF02754"/>
    </source>
</evidence>
<keyword evidence="3" id="KW-1185">Reference proteome</keyword>
<dbReference type="PANTHER" id="PTHR30296:SF0">
    <property type="entry name" value="LACTATE UTILIZATION PROTEIN A"/>
    <property type="match status" value="1"/>
</dbReference>
<dbReference type="Proteomes" id="UP000316968">
    <property type="component" value="Chromosome"/>
</dbReference>
<dbReference type="PANTHER" id="PTHR30296">
    <property type="entry name" value="UNCHARACTERIZED PROTEIN YKGE"/>
    <property type="match status" value="1"/>
</dbReference>
<reference evidence="2 3" key="1">
    <citation type="submission" date="2019-06" db="EMBL/GenBank/DDBJ databases">
        <title>Saccharibacillus brassicae sp. nov., an endophytic bacterium isolated from Chinese cabbage seeds (Brassica pekinensis).</title>
        <authorList>
            <person name="Jiang L."/>
            <person name="Lee J."/>
            <person name="Kim S.W."/>
        </authorList>
    </citation>
    <scope>NUCLEOTIDE SEQUENCE [LARGE SCALE GENOMIC DNA]</scope>
    <source>
        <strain evidence="3">KCTC 43072 / ATSA2</strain>
    </source>
</reference>
<feature type="domain" description="Cysteine-rich" evidence="1">
    <location>
        <begin position="3"/>
        <end position="83"/>
    </location>
</feature>
<dbReference type="RefSeq" id="WP_141449066.1">
    <property type="nucleotide sequence ID" value="NZ_CP041217.1"/>
</dbReference>
<proteinExistence type="predicted"/>
<organism evidence="2 3">
    <name type="scientific">Saccharibacillus brassicae</name>
    <dbReference type="NCBI Taxonomy" id="2583377"/>
    <lineage>
        <taxon>Bacteria</taxon>
        <taxon>Bacillati</taxon>
        <taxon>Bacillota</taxon>
        <taxon>Bacilli</taxon>
        <taxon>Bacillales</taxon>
        <taxon>Paenibacillaceae</taxon>
        <taxon>Saccharibacillus</taxon>
    </lineage>
</organism>
<dbReference type="AlphaFoldDB" id="A0A4Y6UZG4"/>
<gene>
    <name evidence="2" type="ORF">FFV09_17770</name>
</gene>
<protein>
    <submittedName>
        <fullName evidence="2">(Fe-S)-binding protein</fullName>
    </submittedName>
</protein>
<dbReference type="OrthoDB" id="9770306at2"/>
<accession>A0A4Y6UZG4</accession>
<evidence type="ECO:0000313" key="2">
    <source>
        <dbReference type="EMBL" id="QDH22524.1"/>
    </source>
</evidence>
<dbReference type="KEGG" id="saca:FFV09_17770"/>
<feature type="domain" description="Cysteine-rich" evidence="1">
    <location>
        <begin position="132"/>
        <end position="215"/>
    </location>
</feature>
<name>A0A4Y6UZG4_SACBS</name>
<sequence length="266" mass="28873">MKVSIFSTCVVDLMYPGVGKAMVEVLERLGCETDFPASQVCCGQPTYNSGYLEDSKAAMINMMRAFEQADYVVGPSGSCIAMFHEYPRIFKNDPQWELKAIALKNKSFEFTQFVVRVLGVTDVGARLEGLATYHRSCHMTRLLGETETPFLLLAEVDGLELAPLVNADNCCGFGGTFSVKMPEISQQMADEKSACVAETGADYLISADMGCLMNIGGRLSRTGREIQVMHIAEVLNQVPPNPKVKNDLTSGLNNSLTNGLTGGIST</sequence>